<feature type="domain" description="BTB" evidence="1">
    <location>
        <begin position="34"/>
        <end position="103"/>
    </location>
</feature>
<reference evidence="2 3" key="1">
    <citation type="submission" date="2022-09" db="EMBL/GenBank/DDBJ databases">
        <authorList>
            <person name="Palmer J.M."/>
        </authorList>
    </citation>
    <scope>NUCLEOTIDE SEQUENCE [LARGE SCALE GENOMIC DNA]</scope>
    <source>
        <strain evidence="2 3">DSM 7382</strain>
    </source>
</reference>
<evidence type="ECO:0000313" key="2">
    <source>
        <dbReference type="EMBL" id="KAK7690526.1"/>
    </source>
</evidence>
<evidence type="ECO:0000259" key="1">
    <source>
        <dbReference type="PROSITE" id="PS50097"/>
    </source>
</evidence>
<organism evidence="2 3">
    <name type="scientific">Cerrena zonata</name>
    <dbReference type="NCBI Taxonomy" id="2478898"/>
    <lineage>
        <taxon>Eukaryota</taxon>
        <taxon>Fungi</taxon>
        <taxon>Dikarya</taxon>
        <taxon>Basidiomycota</taxon>
        <taxon>Agaricomycotina</taxon>
        <taxon>Agaricomycetes</taxon>
        <taxon>Polyporales</taxon>
        <taxon>Cerrenaceae</taxon>
        <taxon>Cerrena</taxon>
    </lineage>
</organism>
<gene>
    <name evidence="2" type="ORF">QCA50_005624</name>
</gene>
<dbReference type="AlphaFoldDB" id="A0AAW0GLR5"/>
<sequence length="347" mass="39777">MTEKVSKKRKVEENINVEENQKRATDAGLWFEDGNIILIAQYTPFKVHRGLLSRKSEVFRDMFTLPPPESPNKCDLMDGIPIVHMSDNWEDLSIVLSVLYDGQAFFGFQQQIIHFQTIAALLRLGHKYGLTELEQEAIARLKRLFPTELDDFFDEYTGSKYDRDNRSLCCPDSKIHLKSSDAVEAINLARTYNIPSILPSAFYICSRLPINLLVKGVPTLGSRVSRNMLSRADLVRCLEGQIELSRRYVLRWETLHEAIGKGSCIDTKLCLSSKLEWAKEGHRAWQYQDAIGCCLLDSDWATSGRSQELLCDGCDGKRESLWEKFRRETWNDLSVIFDLQNNKARGT</sequence>
<dbReference type="SUPFAM" id="SSF54695">
    <property type="entry name" value="POZ domain"/>
    <property type="match status" value="1"/>
</dbReference>
<dbReference type="CDD" id="cd18186">
    <property type="entry name" value="BTB_POZ_ZBTB_KLHL-like"/>
    <property type="match status" value="1"/>
</dbReference>
<accession>A0AAW0GLR5</accession>
<name>A0AAW0GLR5_9APHY</name>
<keyword evidence="3" id="KW-1185">Reference proteome</keyword>
<dbReference type="SMART" id="SM00225">
    <property type="entry name" value="BTB"/>
    <property type="match status" value="1"/>
</dbReference>
<protein>
    <recommendedName>
        <fullName evidence="1">BTB domain-containing protein</fullName>
    </recommendedName>
</protein>
<proteinExistence type="predicted"/>
<comment type="caution">
    <text evidence="2">The sequence shown here is derived from an EMBL/GenBank/DDBJ whole genome shotgun (WGS) entry which is preliminary data.</text>
</comment>
<dbReference type="EMBL" id="JASBNA010000006">
    <property type="protein sequence ID" value="KAK7690526.1"/>
    <property type="molecule type" value="Genomic_DNA"/>
</dbReference>
<dbReference type="Gene3D" id="3.30.710.10">
    <property type="entry name" value="Potassium Channel Kv1.1, Chain A"/>
    <property type="match status" value="1"/>
</dbReference>
<dbReference type="Proteomes" id="UP001385951">
    <property type="component" value="Unassembled WGS sequence"/>
</dbReference>
<dbReference type="InterPro" id="IPR000210">
    <property type="entry name" value="BTB/POZ_dom"/>
</dbReference>
<dbReference type="Pfam" id="PF00651">
    <property type="entry name" value="BTB"/>
    <property type="match status" value="1"/>
</dbReference>
<evidence type="ECO:0000313" key="3">
    <source>
        <dbReference type="Proteomes" id="UP001385951"/>
    </source>
</evidence>
<dbReference type="PROSITE" id="PS50097">
    <property type="entry name" value="BTB"/>
    <property type="match status" value="1"/>
</dbReference>
<dbReference type="InterPro" id="IPR011333">
    <property type="entry name" value="SKP1/BTB/POZ_sf"/>
</dbReference>